<evidence type="ECO:0000313" key="3">
    <source>
        <dbReference type="Proteomes" id="UP001596043"/>
    </source>
</evidence>
<keyword evidence="1" id="KW-0732">Signal</keyword>
<dbReference type="RefSeq" id="WP_379981298.1">
    <property type="nucleotide sequence ID" value="NZ_JBHSFV010000012.1"/>
</dbReference>
<organism evidence="2 3">
    <name type="scientific">Dokdonia ponticola</name>
    <dbReference type="NCBI Taxonomy" id="2041041"/>
    <lineage>
        <taxon>Bacteria</taxon>
        <taxon>Pseudomonadati</taxon>
        <taxon>Bacteroidota</taxon>
        <taxon>Flavobacteriia</taxon>
        <taxon>Flavobacteriales</taxon>
        <taxon>Flavobacteriaceae</taxon>
        <taxon>Dokdonia</taxon>
    </lineage>
</organism>
<keyword evidence="3" id="KW-1185">Reference proteome</keyword>
<evidence type="ECO:0008006" key="4">
    <source>
        <dbReference type="Google" id="ProtNLM"/>
    </source>
</evidence>
<comment type="caution">
    <text evidence="2">The sequence shown here is derived from an EMBL/GenBank/DDBJ whole genome shotgun (WGS) entry which is preliminary data.</text>
</comment>
<gene>
    <name evidence="2" type="ORF">ACFO3O_17760</name>
</gene>
<name>A0ABV9I253_9FLAO</name>
<evidence type="ECO:0000256" key="1">
    <source>
        <dbReference type="SAM" id="SignalP"/>
    </source>
</evidence>
<accession>A0ABV9I253</accession>
<feature type="signal peptide" evidence="1">
    <location>
        <begin position="1"/>
        <end position="23"/>
    </location>
</feature>
<dbReference type="Proteomes" id="UP001596043">
    <property type="component" value="Unassembled WGS sequence"/>
</dbReference>
<sequence>MRNFKYLLIVCCVTLLCNTTLYAQTYEEDTEEQEVNGNEIVVDSQTVSSDILLNLGFDTSVNPRNQQITGNSVFLTQIGDLNVVAINSNTNSSEIQLTQRGNFNFAGLDYRANTVVTSITQNGDFNLVRDFVNNSEANVSLDLQQNGNNLTFERFGTNSLTQSMRFVQTAASPTIIIRSYQ</sequence>
<feature type="chain" id="PRO_5045337947" description="Curlin associated repeat-containing protein" evidence="1">
    <location>
        <begin position="24"/>
        <end position="181"/>
    </location>
</feature>
<reference evidence="3" key="1">
    <citation type="journal article" date="2019" name="Int. J. Syst. Evol. Microbiol.">
        <title>The Global Catalogue of Microorganisms (GCM) 10K type strain sequencing project: providing services to taxonomists for standard genome sequencing and annotation.</title>
        <authorList>
            <consortium name="The Broad Institute Genomics Platform"/>
            <consortium name="The Broad Institute Genome Sequencing Center for Infectious Disease"/>
            <person name="Wu L."/>
            <person name="Ma J."/>
        </authorList>
    </citation>
    <scope>NUCLEOTIDE SEQUENCE [LARGE SCALE GENOMIC DNA]</scope>
    <source>
        <strain evidence="3">YJ-61-S</strain>
    </source>
</reference>
<proteinExistence type="predicted"/>
<protein>
    <recommendedName>
        <fullName evidence="4">Curlin associated repeat-containing protein</fullName>
    </recommendedName>
</protein>
<evidence type="ECO:0000313" key="2">
    <source>
        <dbReference type="EMBL" id="MFC4635761.1"/>
    </source>
</evidence>
<dbReference type="EMBL" id="JBHSFV010000012">
    <property type="protein sequence ID" value="MFC4635761.1"/>
    <property type="molecule type" value="Genomic_DNA"/>
</dbReference>